<feature type="region of interest" description="Disordered" evidence="5">
    <location>
        <begin position="135"/>
        <end position="161"/>
    </location>
</feature>
<reference evidence="7" key="1">
    <citation type="journal article" date="2020" name="Nat. Commun.">
        <title>Large-scale genome sequencing of mycorrhizal fungi provides insights into the early evolution of symbiotic traits.</title>
        <authorList>
            <person name="Miyauchi S."/>
            <person name="Kiss E."/>
            <person name="Kuo A."/>
            <person name="Drula E."/>
            <person name="Kohler A."/>
            <person name="Sanchez-Garcia M."/>
            <person name="Morin E."/>
            <person name="Andreopoulos B."/>
            <person name="Barry K.W."/>
            <person name="Bonito G."/>
            <person name="Buee M."/>
            <person name="Carver A."/>
            <person name="Chen C."/>
            <person name="Cichocki N."/>
            <person name="Clum A."/>
            <person name="Culley D."/>
            <person name="Crous P.W."/>
            <person name="Fauchery L."/>
            <person name="Girlanda M."/>
            <person name="Hayes R.D."/>
            <person name="Keri Z."/>
            <person name="LaButti K."/>
            <person name="Lipzen A."/>
            <person name="Lombard V."/>
            <person name="Magnuson J."/>
            <person name="Maillard F."/>
            <person name="Murat C."/>
            <person name="Nolan M."/>
            <person name="Ohm R.A."/>
            <person name="Pangilinan J."/>
            <person name="Pereira M.F."/>
            <person name="Perotto S."/>
            <person name="Peter M."/>
            <person name="Pfister S."/>
            <person name="Riley R."/>
            <person name="Sitrit Y."/>
            <person name="Stielow J.B."/>
            <person name="Szollosi G."/>
            <person name="Zifcakova L."/>
            <person name="Stursova M."/>
            <person name="Spatafora J.W."/>
            <person name="Tedersoo L."/>
            <person name="Vaario L.M."/>
            <person name="Yamada A."/>
            <person name="Yan M."/>
            <person name="Wang P."/>
            <person name="Xu J."/>
            <person name="Bruns T."/>
            <person name="Baldrian P."/>
            <person name="Vilgalys R."/>
            <person name="Dunand C."/>
            <person name="Henrissat B."/>
            <person name="Grigoriev I.V."/>
            <person name="Hibbett D."/>
            <person name="Nagy L.G."/>
            <person name="Martin F.M."/>
        </authorList>
    </citation>
    <scope>NUCLEOTIDE SEQUENCE</scope>
    <source>
        <strain evidence="7">UH-Tt-Lm1</strain>
    </source>
</reference>
<evidence type="ECO:0000256" key="2">
    <source>
        <dbReference type="ARBA" id="ARBA00022692"/>
    </source>
</evidence>
<keyword evidence="4 6" id="KW-0472">Membrane</keyword>
<gene>
    <name evidence="7" type="ORF">BJ322DRAFT_697431</name>
</gene>
<keyword evidence="3 6" id="KW-1133">Transmembrane helix</keyword>
<dbReference type="InterPro" id="IPR009598">
    <property type="entry name" value="BCALP"/>
</dbReference>
<dbReference type="GO" id="GO:0016020">
    <property type="term" value="C:membrane"/>
    <property type="evidence" value="ECO:0007669"/>
    <property type="project" value="UniProtKB-SubCell"/>
</dbReference>
<dbReference type="SMART" id="SM01396">
    <property type="entry name" value="BC10"/>
    <property type="match status" value="1"/>
</dbReference>
<dbReference type="PANTHER" id="PTHR13259">
    <property type="entry name" value="BLADDER CANCER 10 KD PROTEIN HOMOLOG"/>
    <property type="match status" value="1"/>
</dbReference>
<proteinExistence type="predicted"/>
<feature type="transmembrane region" description="Helical" evidence="6">
    <location>
        <begin position="36"/>
        <end position="56"/>
    </location>
</feature>
<reference evidence="7" key="2">
    <citation type="submission" date="2020-11" db="EMBL/GenBank/DDBJ databases">
        <authorList>
            <consortium name="DOE Joint Genome Institute"/>
            <person name="Kuo A."/>
            <person name="Miyauchi S."/>
            <person name="Kiss E."/>
            <person name="Drula E."/>
            <person name="Kohler A."/>
            <person name="Sanchez-Garcia M."/>
            <person name="Andreopoulos B."/>
            <person name="Barry K.W."/>
            <person name="Bonito G."/>
            <person name="Buee M."/>
            <person name="Carver A."/>
            <person name="Chen C."/>
            <person name="Cichocki N."/>
            <person name="Clum A."/>
            <person name="Culley D."/>
            <person name="Crous P.W."/>
            <person name="Fauchery L."/>
            <person name="Girlanda M."/>
            <person name="Hayes R."/>
            <person name="Keri Z."/>
            <person name="Labutti K."/>
            <person name="Lipzen A."/>
            <person name="Lombard V."/>
            <person name="Magnuson J."/>
            <person name="Maillard F."/>
            <person name="Morin E."/>
            <person name="Murat C."/>
            <person name="Nolan M."/>
            <person name="Ohm R."/>
            <person name="Pangilinan J."/>
            <person name="Pereira M."/>
            <person name="Perotto S."/>
            <person name="Peter M."/>
            <person name="Riley R."/>
            <person name="Sitrit Y."/>
            <person name="Stielow B."/>
            <person name="Szollosi G."/>
            <person name="Zifcakova L."/>
            <person name="Stursova M."/>
            <person name="Spatafora J.W."/>
            <person name="Tedersoo L."/>
            <person name="Vaario L.-M."/>
            <person name="Yamada A."/>
            <person name="Yan M."/>
            <person name="Wang P."/>
            <person name="Xu J."/>
            <person name="Bruns T."/>
            <person name="Baldrian P."/>
            <person name="Vilgalys R."/>
            <person name="Henrissat B."/>
            <person name="Grigoriev I.V."/>
            <person name="Hibbett D."/>
            <person name="Nagy L.G."/>
            <person name="Martin F.M."/>
        </authorList>
    </citation>
    <scope>NUCLEOTIDE SEQUENCE</scope>
    <source>
        <strain evidence="7">UH-Tt-Lm1</strain>
    </source>
</reference>
<organism evidence="7 8">
    <name type="scientific">Thelephora terrestris</name>
    <dbReference type="NCBI Taxonomy" id="56493"/>
    <lineage>
        <taxon>Eukaryota</taxon>
        <taxon>Fungi</taxon>
        <taxon>Dikarya</taxon>
        <taxon>Basidiomycota</taxon>
        <taxon>Agaricomycotina</taxon>
        <taxon>Agaricomycetes</taxon>
        <taxon>Thelephorales</taxon>
        <taxon>Thelephoraceae</taxon>
        <taxon>Thelephora</taxon>
    </lineage>
</organism>
<keyword evidence="8" id="KW-1185">Reference proteome</keyword>
<dbReference type="OrthoDB" id="5563033at2759"/>
<sequence length="252" mass="29203">MWCTRWFLPLLILPLPKSPPFVLLLYLLSTAMHAQACFNCIVVLTALFLSSCYWQPVTLDTPLYRPWNDNITTFGHALKVMLPQNTTLDVPVVQFMDRCWCDVTNKVFFKPFNVTQWEVDSLKFYVEDALRQQKREAEKTMNPVTDAPESQPTNGTQQLPETTLLRSDVVNLYRIAFSRWKSMFAPSNESRPSATPSATPLPSQSTPSVSEPTITYAPLRDQTSLPWWQREYSLHPYGYDIVFEFGWNDERY</sequence>
<feature type="compositionally biased region" description="Low complexity" evidence="5">
    <location>
        <begin position="192"/>
        <end position="208"/>
    </location>
</feature>
<feature type="transmembrane region" description="Helical" evidence="6">
    <location>
        <begin position="6"/>
        <end position="29"/>
    </location>
</feature>
<comment type="caution">
    <text evidence="7">The sequence shown here is derived from an EMBL/GenBank/DDBJ whole genome shotgun (WGS) entry which is preliminary data.</text>
</comment>
<evidence type="ECO:0000256" key="6">
    <source>
        <dbReference type="SAM" id="Phobius"/>
    </source>
</evidence>
<protein>
    <submittedName>
        <fullName evidence="7">Uncharacterized protein</fullName>
    </submittedName>
</protein>
<evidence type="ECO:0000256" key="1">
    <source>
        <dbReference type="ARBA" id="ARBA00004370"/>
    </source>
</evidence>
<evidence type="ECO:0000256" key="3">
    <source>
        <dbReference type="ARBA" id="ARBA00022989"/>
    </source>
</evidence>
<dbReference type="Proteomes" id="UP000736335">
    <property type="component" value="Unassembled WGS sequence"/>
</dbReference>
<comment type="subcellular location">
    <subcellularLocation>
        <location evidence="1">Membrane</location>
    </subcellularLocation>
</comment>
<evidence type="ECO:0000313" key="7">
    <source>
        <dbReference type="EMBL" id="KAF9787041.1"/>
    </source>
</evidence>
<name>A0A9P6HHU9_9AGAM</name>
<evidence type="ECO:0000256" key="4">
    <source>
        <dbReference type="ARBA" id="ARBA00023136"/>
    </source>
</evidence>
<dbReference type="AlphaFoldDB" id="A0A9P6HHU9"/>
<feature type="region of interest" description="Disordered" evidence="5">
    <location>
        <begin position="186"/>
        <end position="212"/>
    </location>
</feature>
<evidence type="ECO:0000313" key="8">
    <source>
        <dbReference type="Proteomes" id="UP000736335"/>
    </source>
</evidence>
<keyword evidence="2 6" id="KW-0812">Transmembrane</keyword>
<dbReference type="EMBL" id="WIUZ02000005">
    <property type="protein sequence ID" value="KAF9787041.1"/>
    <property type="molecule type" value="Genomic_DNA"/>
</dbReference>
<dbReference type="PANTHER" id="PTHR13259:SF1">
    <property type="entry name" value="BLADDER CANCER-ASSOCIATED PROTEIN"/>
    <property type="match status" value="1"/>
</dbReference>
<feature type="compositionally biased region" description="Polar residues" evidence="5">
    <location>
        <begin position="148"/>
        <end position="161"/>
    </location>
</feature>
<accession>A0A9P6HHU9</accession>
<evidence type="ECO:0000256" key="5">
    <source>
        <dbReference type="SAM" id="MobiDB-lite"/>
    </source>
</evidence>